<dbReference type="Gene3D" id="3.90.1150.10">
    <property type="entry name" value="Aspartate Aminotransferase, domain 1"/>
    <property type="match status" value="1"/>
</dbReference>
<evidence type="ECO:0000259" key="6">
    <source>
        <dbReference type="Pfam" id="PF00155"/>
    </source>
</evidence>
<organism evidence="7 8">
    <name type="scientific">Pseudohalioglobus lutimaris</name>
    <dbReference type="NCBI Taxonomy" id="1737061"/>
    <lineage>
        <taxon>Bacteria</taxon>
        <taxon>Pseudomonadati</taxon>
        <taxon>Pseudomonadota</taxon>
        <taxon>Gammaproteobacteria</taxon>
        <taxon>Cellvibrionales</taxon>
        <taxon>Halieaceae</taxon>
        <taxon>Pseudohalioglobus</taxon>
    </lineage>
</organism>
<evidence type="ECO:0000256" key="2">
    <source>
        <dbReference type="ARBA" id="ARBA00007441"/>
    </source>
</evidence>
<comment type="cofactor">
    <cofactor evidence="1">
        <name>pyridoxal 5'-phosphate</name>
        <dbReference type="ChEBI" id="CHEBI:597326"/>
    </cofactor>
</comment>
<dbReference type="GO" id="GO:0030170">
    <property type="term" value="F:pyridoxal phosphate binding"/>
    <property type="evidence" value="ECO:0007669"/>
    <property type="project" value="InterPro"/>
</dbReference>
<keyword evidence="3 7" id="KW-0032">Aminotransferase</keyword>
<dbReference type="PANTHER" id="PTHR43807:SF20">
    <property type="entry name" value="FI04487P"/>
    <property type="match status" value="1"/>
</dbReference>
<sequence>MTLIKSKLPTTGTTIFTRMSALAAQYDALNLSQGYPDFDPPQALLEAMSRAIKEGNNQYAPMAGLPALREQLAGQLALHRNVNCNPDTEITIVPGATEGIYCSIMASVHSGDEVIVLDPCYDSYAPAIHMAGGRAIHVALQGDSFAPDWAAIEAALSPRSRMIVINSPHNPTGTTWSEADLQTLEKLAQQHNLLVCSDEVYEHLVYDGQQHHSVLQRPGLRERAFAHFSFGKTFSVTGWKTGYCVAPPALTAELRKVHQFVAFVAVTPVQQAIADFLTSDPGYPATLADTYQRRRDLFCHALEPSRFTLRPSQGTYFQLLDYSAISDLPDRQLSEEWTRSPGIASIPVSVFYQRAPRQGLLRFCFAKRDEVLLEAAEMLCKI</sequence>
<dbReference type="InterPro" id="IPR004839">
    <property type="entry name" value="Aminotransferase_I/II_large"/>
</dbReference>
<dbReference type="FunFam" id="3.40.640.10:FF:000033">
    <property type="entry name" value="Aspartate aminotransferase"/>
    <property type="match status" value="1"/>
</dbReference>
<protein>
    <submittedName>
        <fullName evidence="7">Aminotransferase</fullName>
    </submittedName>
</protein>
<feature type="domain" description="Aminotransferase class I/classII large" evidence="6">
    <location>
        <begin position="27"/>
        <end position="376"/>
    </location>
</feature>
<dbReference type="GO" id="GO:0005737">
    <property type="term" value="C:cytoplasm"/>
    <property type="evidence" value="ECO:0007669"/>
    <property type="project" value="TreeGrafter"/>
</dbReference>
<accession>A0A2N5X5P6</accession>
<dbReference type="RefSeq" id="WP_101517555.1">
    <property type="nucleotide sequence ID" value="NZ_PKUS01000004.1"/>
</dbReference>
<dbReference type="EMBL" id="PKUS01000004">
    <property type="protein sequence ID" value="PLW69803.1"/>
    <property type="molecule type" value="Genomic_DNA"/>
</dbReference>
<dbReference type="InterPro" id="IPR051326">
    <property type="entry name" value="Kynurenine-oxoglutarate_AT"/>
</dbReference>
<reference evidence="7 8" key="1">
    <citation type="submission" date="2018-01" db="EMBL/GenBank/DDBJ databases">
        <title>The draft genome sequence of Halioglobus lutimaris HF004.</title>
        <authorList>
            <person name="Du Z.-J."/>
            <person name="Shi M.-J."/>
        </authorList>
    </citation>
    <scope>NUCLEOTIDE SEQUENCE [LARGE SCALE GENOMIC DNA]</scope>
    <source>
        <strain evidence="7 8">HF004</strain>
    </source>
</reference>
<evidence type="ECO:0000256" key="3">
    <source>
        <dbReference type="ARBA" id="ARBA00022576"/>
    </source>
</evidence>
<name>A0A2N5X5P6_9GAMM</name>
<dbReference type="Pfam" id="PF00155">
    <property type="entry name" value="Aminotran_1_2"/>
    <property type="match status" value="1"/>
</dbReference>
<evidence type="ECO:0000256" key="4">
    <source>
        <dbReference type="ARBA" id="ARBA00022679"/>
    </source>
</evidence>
<comment type="caution">
    <text evidence="7">The sequence shown here is derived from an EMBL/GenBank/DDBJ whole genome shotgun (WGS) entry which is preliminary data.</text>
</comment>
<dbReference type="OrthoDB" id="9803354at2"/>
<keyword evidence="4 7" id="KW-0808">Transferase</keyword>
<keyword evidence="5" id="KW-0663">Pyridoxal phosphate</keyword>
<dbReference type="GO" id="GO:0016212">
    <property type="term" value="F:kynurenine-oxoglutarate transaminase activity"/>
    <property type="evidence" value="ECO:0007669"/>
    <property type="project" value="TreeGrafter"/>
</dbReference>
<keyword evidence="8" id="KW-1185">Reference proteome</keyword>
<dbReference type="InterPro" id="IPR015421">
    <property type="entry name" value="PyrdxlP-dep_Trfase_major"/>
</dbReference>
<evidence type="ECO:0000313" key="7">
    <source>
        <dbReference type="EMBL" id="PLW69803.1"/>
    </source>
</evidence>
<dbReference type="InterPro" id="IPR015424">
    <property type="entry name" value="PyrdxlP-dep_Trfase"/>
</dbReference>
<dbReference type="InterPro" id="IPR015422">
    <property type="entry name" value="PyrdxlP-dep_Trfase_small"/>
</dbReference>
<gene>
    <name evidence="7" type="ORF">C0039_05925</name>
</gene>
<dbReference type="Gene3D" id="3.40.640.10">
    <property type="entry name" value="Type I PLP-dependent aspartate aminotransferase-like (Major domain)"/>
    <property type="match status" value="1"/>
</dbReference>
<dbReference type="SUPFAM" id="SSF53383">
    <property type="entry name" value="PLP-dependent transferases"/>
    <property type="match status" value="1"/>
</dbReference>
<dbReference type="AlphaFoldDB" id="A0A2N5X5P6"/>
<dbReference type="CDD" id="cd00609">
    <property type="entry name" value="AAT_like"/>
    <property type="match status" value="1"/>
</dbReference>
<dbReference type="PANTHER" id="PTHR43807">
    <property type="entry name" value="FI04487P"/>
    <property type="match status" value="1"/>
</dbReference>
<comment type="similarity">
    <text evidence="2">Belongs to the class-I pyridoxal-phosphate-dependent aminotransferase family.</text>
</comment>
<evidence type="ECO:0000256" key="1">
    <source>
        <dbReference type="ARBA" id="ARBA00001933"/>
    </source>
</evidence>
<evidence type="ECO:0000256" key="5">
    <source>
        <dbReference type="ARBA" id="ARBA00022898"/>
    </source>
</evidence>
<proteinExistence type="inferred from homology"/>
<evidence type="ECO:0000313" key="8">
    <source>
        <dbReference type="Proteomes" id="UP000235005"/>
    </source>
</evidence>
<dbReference type="NCBIfam" id="NF006569">
    <property type="entry name" value="PRK09082.1"/>
    <property type="match status" value="1"/>
</dbReference>
<dbReference type="Proteomes" id="UP000235005">
    <property type="component" value="Unassembled WGS sequence"/>
</dbReference>